<dbReference type="GO" id="GO:0030688">
    <property type="term" value="C:preribosome, small subunit precursor"/>
    <property type="evidence" value="ECO:0007669"/>
    <property type="project" value="TreeGrafter"/>
</dbReference>
<evidence type="ECO:0000313" key="4">
    <source>
        <dbReference type="Proteomes" id="UP001140074"/>
    </source>
</evidence>
<dbReference type="Proteomes" id="UP001140074">
    <property type="component" value="Unassembled WGS sequence"/>
</dbReference>
<accession>A0A9W8M4Z3</accession>
<dbReference type="InterPro" id="IPR007307">
    <property type="entry name" value="Ltv1"/>
</dbReference>
<dbReference type="AlphaFoldDB" id="A0A9W8M4Z3"/>
<feature type="compositionally biased region" description="Basic and acidic residues" evidence="2">
    <location>
        <begin position="330"/>
        <end position="345"/>
    </location>
</feature>
<evidence type="ECO:0000313" key="3">
    <source>
        <dbReference type="EMBL" id="KAJ2863535.1"/>
    </source>
</evidence>
<evidence type="ECO:0000256" key="1">
    <source>
        <dbReference type="ARBA" id="ARBA00009078"/>
    </source>
</evidence>
<feature type="compositionally biased region" description="Acidic residues" evidence="2">
    <location>
        <begin position="126"/>
        <end position="138"/>
    </location>
</feature>
<feature type="compositionally biased region" description="Acidic residues" evidence="2">
    <location>
        <begin position="495"/>
        <end position="510"/>
    </location>
</feature>
<dbReference type="GO" id="GO:0005829">
    <property type="term" value="C:cytosol"/>
    <property type="evidence" value="ECO:0007669"/>
    <property type="project" value="TreeGrafter"/>
</dbReference>
<dbReference type="GO" id="GO:0005634">
    <property type="term" value="C:nucleus"/>
    <property type="evidence" value="ECO:0007669"/>
    <property type="project" value="TreeGrafter"/>
</dbReference>
<feature type="compositionally biased region" description="Acidic residues" evidence="2">
    <location>
        <begin position="192"/>
        <end position="204"/>
    </location>
</feature>
<feature type="compositionally biased region" description="Acidic residues" evidence="2">
    <location>
        <begin position="217"/>
        <end position="244"/>
    </location>
</feature>
<gene>
    <name evidence="3" type="primary">LTV1</name>
    <name evidence="3" type="ORF">GGH94_003529</name>
</gene>
<dbReference type="GO" id="GO:0000056">
    <property type="term" value="P:ribosomal small subunit export from nucleus"/>
    <property type="evidence" value="ECO:0007669"/>
    <property type="project" value="TreeGrafter"/>
</dbReference>
<feature type="compositionally biased region" description="Polar residues" evidence="2">
    <location>
        <begin position="141"/>
        <end position="151"/>
    </location>
</feature>
<comment type="caution">
    <text evidence="3">The sequence shown here is derived from an EMBL/GenBank/DDBJ whole genome shotgun (WGS) entry which is preliminary data.</text>
</comment>
<dbReference type="Pfam" id="PF04180">
    <property type="entry name" value="LTV"/>
    <property type="match status" value="1"/>
</dbReference>
<reference evidence="3" key="1">
    <citation type="submission" date="2022-07" db="EMBL/GenBank/DDBJ databases">
        <title>Phylogenomic reconstructions and comparative analyses of Kickxellomycotina fungi.</title>
        <authorList>
            <person name="Reynolds N.K."/>
            <person name="Stajich J.E."/>
            <person name="Barry K."/>
            <person name="Grigoriev I.V."/>
            <person name="Crous P."/>
            <person name="Smith M.E."/>
        </authorList>
    </citation>
    <scope>NUCLEOTIDE SEQUENCE</scope>
    <source>
        <strain evidence="3">RSA 476</strain>
    </source>
</reference>
<comment type="similarity">
    <text evidence="1">Belongs to the LTV1 family.</text>
</comment>
<feature type="region of interest" description="Disordered" evidence="2">
    <location>
        <begin position="318"/>
        <end position="346"/>
    </location>
</feature>
<dbReference type="GO" id="GO:0042274">
    <property type="term" value="P:ribosomal small subunit biogenesis"/>
    <property type="evidence" value="ECO:0007669"/>
    <property type="project" value="InterPro"/>
</dbReference>
<protein>
    <submittedName>
        <fullName evidence="3">Protein ltv1</fullName>
    </submittedName>
</protein>
<keyword evidence="4" id="KW-1185">Reference proteome</keyword>
<sequence length="577" mass="65480">MVKKFVDKKSSKTYKLVYRSQEDPLAFEEGTSERVFVAVNKNESGRGGRSKDADQTVQQSLRDLRLDDIPEEELDQQAGKAALYGIYLDDREYDYTKHLRPVGAGGGVFLDVASKKEKHSGIEILGMDEDSEDDDDEFAATRSSGATQQAGKFQLPAEVLPSSHRMNIKAEAFPTGLQPNMDLNVREALEALDDENAEELDDDFLDKLNADSPPSGAEDEYDEGASDDDDDYFDDDDEDADFDPNDVFAQVQKMKARQRQVATDGSDDEYDGSQPDASSGWRGARTASTGFSMSSSAMYRNENLTFLDEQFDAVEAMYERDDSDSEEERYDEHGNHIPQYDEHGNKKSISTRVDFDDVMDDFLQNYELAGKKMHVIVEGGTGVGKLSTVRDAFLDETKSKEENRKALLSTGLRLIEETNAKTKKQDEEELSQYFKQKERTPWDCQTILTTYSTLDNHPATIYEKKTPQIKVNRRTGFPMVEPVASDKDHGKGTNSDDDDDEDVEMDGADDDASKENKGKPRPKDESKEEKRARKRQIQEEKRNRREEKKETREVFAEKKDRKKQSKLDRAQYVVHLN</sequence>
<name>A0A9W8M4Z3_9FUNG</name>
<feature type="compositionally biased region" description="Basic and acidic residues" evidence="2">
    <location>
        <begin position="511"/>
        <end position="569"/>
    </location>
</feature>
<evidence type="ECO:0000256" key="2">
    <source>
        <dbReference type="SAM" id="MobiDB-lite"/>
    </source>
</evidence>
<organism evidence="3 4">
    <name type="scientific">Coemansia aciculifera</name>
    <dbReference type="NCBI Taxonomy" id="417176"/>
    <lineage>
        <taxon>Eukaryota</taxon>
        <taxon>Fungi</taxon>
        <taxon>Fungi incertae sedis</taxon>
        <taxon>Zoopagomycota</taxon>
        <taxon>Kickxellomycotina</taxon>
        <taxon>Kickxellomycetes</taxon>
        <taxon>Kickxellales</taxon>
        <taxon>Kickxellaceae</taxon>
        <taxon>Coemansia</taxon>
    </lineage>
</organism>
<dbReference type="PANTHER" id="PTHR21531">
    <property type="entry name" value="LOW-TEMPERATURE VIABILITY PROTEIN LTV1-RELATED"/>
    <property type="match status" value="1"/>
</dbReference>
<feature type="region of interest" description="Disordered" evidence="2">
    <location>
        <begin position="192"/>
        <end position="287"/>
    </location>
</feature>
<feature type="region of interest" description="Disordered" evidence="2">
    <location>
        <begin position="125"/>
        <end position="153"/>
    </location>
</feature>
<dbReference type="EMBL" id="JANBUY010000119">
    <property type="protein sequence ID" value="KAJ2863535.1"/>
    <property type="molecule type" value="Genomic_DNA"/>
</dbReference>
<dbReference type="PANTHER" id="PTHR21531:SF0">
    <property type="entry name" value="PROTEIN LTV1 HOMOLOG"/>
    <property type="match status" value="1"/>
</dbReference>
<feature type="region of interest" description="Disordered" evidence="2">
    <location>
        <begin position="472"/>
        <end position="577"/>
    </location>
</feature>
<proteinExistence type="inferred from homology"/>